<dbReference type="EMBL" id="BLLG01000005">
    <property type="protein sequence ID" value="GFH35850.1"/>
    <property type="molecule type" value="Genomic_DNA"/>
</dbReference>
<protein>
    <submittedName>
        <fullName evidence="1">Uncharacterized protein</fullName>
    </submittedName>
</protein>
<reference evidence="1 2" key="1">
    <citation type="submission" date="2020-02" db="EMBL/GenBank/DDBJ databases">
        <title>Whole Genome Shotgun Sequence of Streptomyces sp. strain CWH03.</title>
        <authorList>
            <person name="Dohra H."/>
            <person name="Kodani S."/>
            <person name="Yamamura H."/>
        </authorList>
    </citation>
    <scope>NUCLEOTIDE SEQUENCE [LARGE SCALE GENOMIC DNA]</scope>
    <source>
        <strain evidence="1 2">CWH03</strain>
    </source>
</reference>
<organism evidence="1 2">
    <name type="scientific">Streptomyces pacificus</name>
    <dbReference type="NCBI Taxonomy" id="2705029"/>
    <lineage>
        <taxon>Bacteria</taxon>
        <taxon>Bacillati</taxon>
        <taxon>Actinomycetota</taxon>
        <taxon>Actinomycetes</taxon>
        <taxon>Kitasatosporales</taxon>
        <taxon>Streptomycetaceae</taxon>
        <taxon>Streptomyces</taxon>
    </lineage>
</organism>
<comment type="caution">
    <text evidence="1">The sequence shown here is derived from an EMBL/GenBank/DDBJ whole genome shotgun (WGS) entry which is preliminary data.</text>
</comment>
<evidence type="ECO:0000313" key="1">
    <source>
        <dbReference type="EMBL" id="GFH35850.1"/>
    </source>
</evidence>
<evidence type="ECO:0000313" key="2">
    <source>
        <dbReference type="Proteomes" id="UP000484988"/>
    </source>
</evidence>
<name>A0A6A0ASE6_9ACTN</name>
<proteinExistence type="predicted"/>
<keyword evidence="2" id="KW-1185">Reference proteome</keyword>
<sequence length="148" mass="16545">MSAYDRRIVEHLLPAVWSPEAAYGLRNPAAPDADMPKGSVDKRAADTLFAHLADIRRAWAGCPLELGERRALFLRFALDWPDALIAARDSVTDRAVRYRLERGVGKLASWLNGRDYVDGYDDLHPQGDIEQPQPECIPCWSSSFAHAV</sequence>
<gene>
    <name evidence="1" type="ORF">SCWH03_20720</name>
</gene>
<accession>A0A6A0ASE6</accession>
<dbReference type="Proteomes" id="UP000484988">
    <property type="component" value="Unassembled WGS sequence"/>
</dbReference>
<dbReference type="AlphaFoldDB" id="A0A6A0ASE6"/>